<name>A0AAW2XTV9_9LAMI</name>
<dbReference type="InterPro" id="IPR005162">
    <property type="entry name" value="Retrotrans_gag_dom"/>
</dbReference>
<dbReference type="Pfam" id="PF03732">
    <property type="entry name" value="Retrotrans_gag"/>
    <property type="match status" value="1"/>
</dbReference>
<accession>A0AAW2XTV9</accession>
<proteinExistence type="predicted"/>
<organism evidence="3">
    <name type="scientific">Sesamum latifolium</name>
    <dbReference type="NCBI Taxonomy" id="2727402"/>
    <lineage>
        <taxon>Eukaryota</taxon>
        <taxon>Viridiplantae</taxon>
        <taxon>Streptophyta</taxon>
        <taxon>Embryophyta</taxon>
        <taxon>Tracheophyta</taxon>
        <taxon>Spermatophyta</taxon>
        <taxon>Magnoliopsida</taxon>
        <taxon>eudicotyledons</taxon>
        <taxon>Gunneridae</taxon>
        <taxon>Pentapetalae</taxon>
        <taxon>asterids</taxon>
        <taxon>lamiids</taxon>
        <taxon>Lamiales</taxon>
        <taxon>Pedaliaceae</taxon>
        <taxon>Sesamum</taxon>
    </lineage>
</organism>
<evidence type="ECO:0000259" key="2">
    <source>
        <dbReference type="Pfam" id="PF03732"/>
    </source>
</evidence>
<feature type="region of interest" description="Disordered" evidence="1">
    <location>
        <begin position="1"/>
        <end position="69"/>
    </location>
</feature>
<feature type="region of interest" description="Disordered" evidence="1">
    <location>
        <begin position="89"/>
        <end position="123"/>
    </location>
</feature>
<reference evidence="3" key="2">
    <citation type="journal article" date="2024" name="Plant">
        <title>Genomic evolution and insights into agronomic trait innovations of Sesamum species.</title>
        <authorList>
            <person name="Miao H."/>
            <person name="Wang L."/>
            <person name="Qu L."/>
            <person name="Liu H."/>
            <person name="Sun Y."/>
            <person name="Le M."/>
            <person name="Wang Q."/>
            <person name="Wei S."/>
            <person name="Zheng Y."/>
            <person name="Lin W."/>
            <person name="Duan Y."/>
            <person name="Cao H."/>
            <person name="Xiong S."/>
            <person name="Wang X."/>
            <person name="Wei L."/>
            <person name="Li C."/>
            <person name="Ma Q."/>
            <person name="Ju M."/>
            <person name="Zhao R."/>
            <person name="Li G."/>
            <person name="Mu C."/>
            <person name="Tian Q."/>
            <person name="Mei H."/>
            <person name="Zhang T."/>
            <person name="Gao T."/>
            <person name="Zhang H."/>
        </authorList>
    </citation>
    <scope>NUCLEOTIDE SEQUENCE</scope>
    <source>
        <strain evidence="3">KEN1</strain>
    </source>
</reference>
<dbReference type="PANTHER" id="PTHR33223:SF10">
    <property type="entry name" value="AMINOTRANSFERASE-LIKE PLANT MOBILE DOMAIN-CONTAINING PROTEIN"/>
    <property type="match status" value="1"/>
</dbReference>
<dbReference type="AlphaFoldDB" id="A0AAW2XTV9"/>
<evidence type="ECO:0000313" key="3">
    <source>
        <dbReference type="EMBL" id="KAL0455235.1"/>
    </source>
</evidence>
<feature type="domain" description="Retrotransposon gag" evidence="2">
    <location>
        <begin position="209"/>
        <end position="299"/>
    </location>
</feature>
<evidence type="ECO:0000256" key="1">
    <source>
        <dbReference type="SAM" id="MobiDB-lite"/>
    </source>
</evidence>
<feature type="compositionally biased region" description="Polar residues" evidence="1">
    <location>
        <begin position="1"/>
        <end position="24"/>
    </location>
</feature>
<dbReference type="EMBL" id="JACGWN010000003">
    <property type="protein sequence ID" value="KAL0455235.1"/>
    <property type="molecule type" value="Genomic_DNA"/>
</dbReference>
<comment type="caution">
    <text evidence="3">The sequence shown here is derived from an EMBL/GenBank/DDBJ whole genome shotgun (WGS) entry which is preliminary data.</text>
</comment>
<reference evidence="3" key="1">
    <citation type="submission" date="2020-06" db="EMBL/GenBank/DDBJ databases">
        <authorList>
            <person name="Li T."/>
            <person name="Hu X."/>
            <person name="Zhang T."/>
            <person name="Song X."/>
            <person name="Zhang H."/>
            <person name="Dai N."/>
            <person name="Sheng W."/>
            <person name="Hou X."/>
            <person name="Wei L."/>
        </authorList>
    </citation>
    <scope>NUCLEOTIDE SEQUENCE</scope>
    <source>
        <strain evidence="3">KEN1</strain>
        <tissue evidence="3">Leaf</tissue>
    </source>
</reference>
<feature type="compositionally biased region" description="Low complexity" evidence="1">
    <location>
        <begin position="30"/>
        <end position="45"/>
    </location>
</feature>
<sequence>MEIPSNPANKQNAVETSGNTQALQVVTGMPPTSASGGSTPAASAPRIPPPGVVGPVADPPRSSTSSNTSMAAIREQVAVLARARVATPSDIDAPEEQAEGNIPVPVPPVDRRQGVPPSTPQEVPPQWLARFECLQKDLQEVQHQIGRAPDDEIQGVPFSEKIMADELPLNWKEPNLPKYDGTTDPQEHLSCFENIVLLYRYTAGVKCRVFVNTLIRSAQQWFNQLPSGSIRSFGEFRSLFLHHFASSKRCQKTILSIFSLQQREGESLKEYLQRFNLAALEVATATSNALICALTQGITRWGFLQVLN</sequence>
<dbReference type="PANTHER" id="PTHR33223">
    <property type="entry name" value="CCHC-TYPE DOMAIN-CONTAINING PROTEIN"/>
    <property type="match status" value="1"/>
</dbReference>
<protein>
    <recommendedName>
        <fullName evidence="2">Retrotransposon gag domain-containing protein</fullName>
    </recommendedName>
</protein>
<gene>
    <name evidence="3" type="ORF">Slati_0862700</name>
</gene>